<dbReference type="AlphaFoldDB" id="A0A804UE10"/>
<feature type="region of interest" description="Disordered" evidence="1">
    <location>
        <begin position="80"/>
        <end position="111"/>
    </location>
</feature>
<keyword evidence="3" id="KW-1185">Reference proteome</keyword>
<sequence length="269" mass="29398">MNERTTTTNNMPSPWCSTHHRPLRAATVSTESHVRIACIWFVEDTSPAASDGTRALAPAVHLRRFAADDDASAVAHEVDDVEAVEYGDHDHGGQEGEERAEDPEQEGHPGVEEPVADEVEGEAALQDVADVVPGGRQREAEDGGVGVGGGGEEAGRGVDEEAGLVEEADGEGVAEEGEEEEQHERHVLERHHVLAVRAEHGVAERLLDGVGAAQHRRHARAEEDRRRGHQRRPHDDVPHRLHHRHRVLGVVLRLQLTITYAPQQHHAAN</sequence>
<proteinExistence type="predicted"/>
<name>A0A804UE10_MAIZE</name>
<reference evidence="3" key="1">
    <citation type="submission" date="2015-12" db="EMBL/GenBank/DDBJ databases">
        <title>Update maize B73 reference genome by single molecule sequencing technologies.</title>
        <authorList>
            <consortium name="Maize Genome Sequencing Project"/>
            <person name="Ware D."/>
        </authorList>
    </citation>
    <scope>NUCLEOTIDE SEQUENCE [LARGE SCALE GENOMIC DNA]</scope>
    <source>
        <strain evidence="3">cv. B73</strain>
    </source>
</reference>
<dbReference type="FunCoup" id="A0A804UE10">
    <property type="interactions" value="21"/>
</dbReference>
<dbReference type="Gramene" id="Zm00001eb317120_T001">
    <property type="protein sequence ID" value="Zm00001eb317120_P001"/>
    <property type="gene ID" value="Zm00001eb317120"/>
</dbReference>
<evidence type="ECO:0000313" key="2">
    <source>
        <dbReference type="EnsemblPlants" id="Zm00001eb317120_P001"/>
    </source>
</evidence>
<feature type="region of interest" description="Disordered" evidence="1">
    <location>
        <begin position="131"/>
        <end position="185"/>
    </location>
</feature>
<evidence type="ECO:0000313" key="3">
    <source>
        <dbReference type="Proteomes" id="UP000007305"/>
    </source>
</evidence>
<reference evidence="2" key="3">
    <citation type="submission" date="2021-05" db="UniProtKB">
        <authorList>
            <consortium name="EnsemblPlants"/>
        </authorList>
    </citation>
    <scope>IDENTIFICATION</scope>
    <source>
        <strain evidence="2">cv. B73</strain>
    </source>
</reference>
<reference evidence="2" key="2">
    <citation type="submission" date="2019-07" db="EMBL/GenBank/DDBJ databases">
        <authorList>
            <person name="Seetharam A."/>
            <person name="Woodhouse M."/>
            <person name="Cannon E."/>
        </authorList>
    </citation>
    <scope>NUCLEOTIDE SEQUENCE [LARGE SCALE GENOMIC DNA]</scope>
    <source>
        <strain evidence="2">cv. B73</strain>
    </source>
</reference>
<feature type="region of interest" description="Disordered" evidence="1">
    <location>
        <begin position="209"/>
        <end position="240"/>
    </location>
</feature>
<dbReference type="EnsemblPlants" id="Zm00001eb317120_T001">
    <property type="protein sequence ID" value="Zm00001eb317120_P001"/>
    <property type="gene ID" value="Zm00001eb317120"/>
</dbReference>
<accession>A0A804UE10</accession>
<feature type="compositionally biased region" description="Gly residues" evidence="1">
    <location>
        <begin position="143"/>
        <end position="152"/>
    </location>
</feature>
<dbReference type="InParanoid" id="A0A804UE10"/>
<protein>
    <submittedName>
        <fullName evidence="2">Uncharacterized protein</fullName>
    </submittedName>
</protein>
<feature type="compositionally biased region" description="Acidic residues" evidence="1">
    <location>
        <begin position="160"/>
        <end position="181"/>
    </location>
</feature>
<feature type="compositionally biased region" description="Basic and acidic residues" evidence="1">
    <location>
        <begin position="86"/>
        <end position="97"/>
    </location>
</feature>
<evidence type="ECO:0000256" key="1">
    <source>
        <dbReference type="SAM" id="MobiDB-lite"/>
    </source>
</evidence>
<organism evidence="2 3">
    <name type="scientific">Zea mays</name>
    <name type="common">Maize</name>
    <dbReference type="NCBI Taxonomy" id="4577"/>
    <lineage>
        <taxon>Eukaryota</taxon>
        <taxon>Viridiplantae</taxon>
        <taxon>Streptophyta</taxon>
        <taxon>Embryophyta</taxon>
        <taxon>Tracheophyta</taxon>
        <taxon>Spermatophyta</taxon>
        <taxon>Magnoliopsida</taxon>
        <taxon>Liliopsida</taxon>
        <taxon>Poales</taxon>
        <taxon>Poaceae</taxon>
        <taxon>PACMAD clade</taxon>
        <taxon>Panicoideae</taxon>
        <taxon>Andropogonodae</taxon>
        <taxon>Andropogoneae</taxon>
        <taxon>Tripsacinae</taxon>
        <taxon>Zea</taxon>
    </lineage>
</organism>
<dbReference type="Proteomes" id="UP000007305">
    <property type="component" value="Chromosome 7"/>
</dbReference>